<comment type="caution">
    <text evidence="1">The sequence shown here is derived from an EMBL/GenBank/DDBJ whole genome shotgun (WGS) entry which is preliminary data.</text>
</comment>
<proteinExistence type="predicted"/>
<protein>
    <submittedName>
        <fullName evidence="1">Uncharacterized protein</fullName>
    </submittedName>
</protein>
<evidence type="ECO:0000313" key="1">
    <source>
        <dbReference type="EMBL" id="KAF7842212.1"/>
    </source>
</evidence>
<sequence length="21" mass="2407">MDRANDAINTVIGNRELNYIN</sequence>
<accession>A0A834XDH1</accession>
<dbReference type="Proteomes" id="UP000634136">
    <property type="component" value="Unassembled WGS sequence"/>
</dbReference>
<reference evidence="1" key="1">
    <citation type="submission" date="2020-09" db="EMBL/GenBank/DDBJ databases">
        <title>Genome-Enabled Discovery of Anthraquinone Biosynthesis in Senna tora.</title>
        <authorList>
            <person name="Kang S.-H."/>
            <person name="Pandey R.P."/>
            <person name="Lee C.-M."/>
            <person name="Sim J.-S."/>
            <person name="Jeong J.-T."/>
            <person name="Choi B.-S."/>
            <person name="Jung M."/>
            <person name="Ginzburg D."/>
            <person name="Zhao K."/>
            <person name="Won S.Y."/>
            <person name="Oh T.-J."/>
            <person name="Yu Y."/>
            <person name="Kim N.-H."/>
            <person name="Lee O.R."/>
            <person name="Lee T.-H."/>
            <person name="Bashyal P."/>
            <person name="Kim T.-S."/>
            <person name="Lee W.-H."/>
            <person name="Kawkins C."/>
            <person name="Kim C.-K."/>
            <person name="Kim J.S."/>
            <person name="Ahn B.O."/>
            <person name="Rhee S.Y."/>
            <person name="Sohng J.K."/>
        </authorList>
    </citation>
    <scope>NUCLEOTIDE SEQUENCE</scope>
    <source>
        <tissue evidence="1">Leaf</tissue>
    </source>
</reference>
<keyword evidence="2" id="KW-1185">Reference proteome</keyword>
<dbReference type="AlphaFoldDB" id="A0A834XDH1"/>
<organism evidence="1 2">
    <name type="scientific">Senna tora</name>
    <dbReference type="NCBI Taxonomy" id="362788"/>
    <lineage>
        <taxon>Eukaryota</taxon>
        <taxon>Viridiplantae</taxon>
        <taxon>Streptophyta</taxon>
        <taxon>Embryophyta</taxon>
        <taxon>Tracheophyta</taxon>
        <taxon>Spermatophyta</taxon>
        <taxon>Magnoliopsida</taxon>
        <taxon>eudicotyledons</taxon>
        <taxon>Gunneridae</taxon>
        <taxon>Pentapetalae</taxon>
        <taxon>rosids</taxon>
        <taxon>fabids</taxon>
        <taxon>Fabales</taxon>
        <taxon>Fabaceae</taxon>
        <taxon>Caesalpinioideae</taxon>
        <taxon>Cassia clade</taxon>
        <taxon>Senna</taxon>
    </lineage>
</organism>
<dbReference type="EMBL" id="JAAIUW010000002">
    <property type="protein sequence ID" value="KAF7842212.1"/>
    <property type="molecule type" value="Genomic_DNA"/>
</dbReference>
<evidence type="ECO:0000313" key="2">
    <source>
        <dbReference type="Proteomes" id="UP000634136"/>
    </source>
</evidence>
<gene>
    <name evidence="1" type="ORF">G2W53_004510</name>
</gene>
<name>A0A834XDH1_9FABA</name>